<dbReference type="Pfam" id="PF25332">
    <property type="entry name" value="C2_PACS_N"/>
    <property type="match status" value="2"/>
</dbReference>
<organism evidence="6 7">
    <name type="scientific">Drosophila kikkawai</name>
    <name type="common">Fruit fly</name>
    <dbReference type="NCBI Taxonomy" id="30033"/>
    <lineage>
        <taxon>Eukaryota</taxon>
        <taxon>Metazoa</taxon>
        <taxon>Ecdysozoa</taxon>
        <taxon>Arthropoda</taxon>
        <taxon>Hexapoda</taxon>
        <taxon>Insecta</taxon>
        <taxon>Pterygota</taxon>
        <taxon>Neoptera</taxon>
        <taxon>Endopterygota</taxon>
        <taxon>Diptera</taxon>
        <taxon>Brachycera</taxon>
        <taxon>Muscomorpha</taxon>
        <taxon>Ephydroidea</taxon>
        <taxon>Drosophilidae</taxon>
        <taxon>Drosophila</taxon>
        <taxon>Sophophora</taxon>
    </lineage>
</organism>
<evidence type="ECO:0000256" key="1">
    <source>
        <dbReference type="ARBA" id="ARBA00008590"/>
    </source>
</evidence>
<feature type="compositionally biased region" description="Polar residues" evidence="3">
    <location>
        <begin position="517"/>
        <end position="556"/>
    </location>
</feature>
<feature type="region of interest" description="Disordered" evidence="3">
    <location>
        <begin position="608"/>
        <end position="656"/>
    </location>
</feature>
<dbReference type="AlphaFoldDB" id="A0A6P4J4N5"/>
<feature type="region of interest" description="Disordered" evidence="3">
    <location>
        <begin position="479"/>
        <end position="577"/>
    </location>
</feature>
<dbReference type="RefSeq" id="XP_017036312.1">
    <property type="nucleotide sequence ID" value="XM_017180823.2"/>
</dbReference>
<keyword evidence="2" id="KW-0597">Phosphoprotein</keyword>
<reference evidence="7" key="1">
    <citation type="submission" date="2025-08" db="UniProtKB">
        <authorList>
            <consortium name="RefSeq"/>
        </authorList>
    </citation>
    <scope>IDENTIFICATION</scope>
    <source>
        <strain evidence="7">14028-0561.14</strain>
        <tissue evidence="7">Whole fly</tissue>
    </source>
</reference>
<evidence type="ECO:0000313" key="6">
    <source>
        <dbReference type="Proteomes" id="UP001652661"/>
    </source>
</evidence>
<feature type="domain" description="Phosphofurin acidic cluster sorting protein 1/2 N-terminal C2" evidence="5">
    <location>
        <begin position="71"/>
        <end position="136"/>
    </location>
</feature>
<evidence type="ECO:0000313" key="7">
    <source>
        <dbReference type="RefSeq" id="XP_017036312.1"/>
    </source>
</evidence>
<comment type="similarity">
    <text evidence="1">Belongs to the PACS family.</text>
</comment>
<feature type="compositionally biased region" description="Basic and acidic residues" evidence="3">
    <location>
        <begin position="507"/>
        <end position="516"/>
    </location>
</feature>
<evidence type="ECO:0000256" key="3">
    <source>
        <dbReference type="SAM" id="MobiDB-lite"/>
    </source>
</evidence>
<name>A0A6P4J4N5_DROKI</name>
<evidence type="ECO:0000259" key="4">
    <source>
        <dbReference type="Pfam" id="PF10254"/>
    </source>
</evidence>
<feature type="region of interest" description="Disordered" evidence="3">
    <location>
        <begin position="1039"/>
        <end position="1061"/>
    </location>
</feature>
<dbReference type="OrthoDB" id="28829at2759"/>
<dbReference type="InterPro" id="IPR019381">
    <property type="entry name" value="PACS1/2_C"/>
</dbReference>
<dbReference type="GO" id="GO:0072659">
    <property type="term" value="P:protein localization to plasma membrane"/>
    <property type="evidence" value="ECO:0007669"/>
    <property type="project" value="TreeGrafter"/>
</dbReference>
<feature type="domain" description="Phosphofurin acidic cluster sorting protein 1/2 C-terminal" evidence="4">
    <location>
        <begin position="681"/>
        <end position="1174"/>
    </location>
</feature>
<feature type="compositionally biased region" description="Gly residues" evidence="3">
    <location>
        <begin position="483"/>
        <end position="503"/>
    </location>
</feature>
<dbReference type="PANTHER" id="PTHR13280">
    <property type="entry name" value="PHOSPHOFURIN ACIDIC CLUSTER SORTING PROTEIN"/>
    <property type="match status" value="1"/>
</dbReference>
<accession>A0A6P4J4N5</accession>
<evidence type="ECO:0000259" key="5">
    <source>
        <dbReference type="Pfam" id="PF25332"/>
    </source>
</evidence>
<feature type="region of interest" description="Disordered" evidence="3">
    <location>
        <begin position="961"/>
        <end position="1015"/>
    </location>
</feature>
<feature type="region of interest" description="Disordered" evidence="3">
    <location>
        <begin position="444"/>
        <end position="465"/>
    </location>
</feature>
<dbReference type="Proteomes" id="UP001652661">
    <property type="component" value="Chromosome 3R"/>
</dbReference>
<evidence type="ECO:0000256" key="2">
    <source>
        <dbReference type="ARBA" id="ARBA00022553"/>
    </source>
</evidence>
<protein>
    <submittedName>
        <fullName evidence="7">Phosphofurin acidic cluster sorting protein 2 isoform X1</fullName>
    </submittedName>
</protein>
<dbReference type="Pfam" id="PF10254">
    <property type="entry name" value="Pacs-1"/>
    <property type="match status" value="1"/>
</dbReference>
<dbReference type="InterPro" id="IPR057541">
    <property type="entry name" value="PACS1/2_N"/>
</dbReference>
<gene>
    <name evidence="7" type="primary">KrT95D</name>
</gene>
<feature type="domain" description="Phosphofurin acidic cluster sorting protein 1/2 N-terminal C2" evidence="5">
    <location>
        <begin position="185"/>
        <end position="248"/>
    </location>
</feature>
<dbReference type="PANTHER" id="PTHR13280:SF17">
    <property type="entry name" value="KRUEPPEL TARGET AT 95D, ISOFORM A"/>
    <property type="match status" value="1"/>
</dbReference>
<keyword evidence="6" id="KW-1185">Reference proteome</keyword>
<feature type="compositionally biased region" description="Low complexity" evidence="3">
    <location>
        <begin position="1002"/>
        <end position="1015"/>
    </location>
</feature>
<proteinExistence type="inferred from homology"/>
<sequence>MKMVDKSSKLVDKFAVISGTGNASGAGSGPLNMPGSGGGGSGGGGGGGVTNFGGSAAALGGIAGANGQKPVPMKLFAAWEVDRTPPNCIPRLCSLTITRLSILTPLPGDTTSLSLAVKMQSSKRTLRSHEIPINGTALTSSASLQGNSPLAGGIGGGAGAGIVGGLTPGSAGTGGGLGVAVPLTETELDLHFSLQYPHFIKRDGNRLVILLQRRKKYKSRTILGYKTLAEGIIRMDAVLQKSMDMIIELTASGKNGRPGTVVACLRAERVSSIPVDHDNKNNNSVLLADRVAEYSDEDEEAEFSSGEFNDEANELGLIRDPRDYSHPAKHDMRKYRNKLQRSGIEDCALVGHHPGSIQHHPGVGVDSDSEFEMKDKSSSRAKFSRTISLQQRNFKQKIVALLKRFKVSEELEGESGHRGTAALRGERDLDALFQELESLSCCEGDDSGPDMDSISVGSTPKPSLRPFFTNSRIMLHDSITGNGADGGGGDLGHLAGGGTGIGTAGNSERRSSDKSDQLTNSSYNLENNKNQKCIHLTNNNNSATTPDRGNDSSGNEGNAGYTDGQNSDPQNSPPRDKDYMRLQQMQMQHQQQLTPVSSVAASLGSGSVITPAQTEKRSRLFRTSSNTPGIMGSGGGGNSSSVSVSASGGGKRKHTLSLSAEPRSMLETCLSPTNVEPRKLLLDQLSRVFAGEDSAIPEVVTIISPPEALGGSVLLAKLVTLFANSFKPAFVPQNTAEVKAVLQALMAKIQKYCNSNAKPPHTVKVLLIGGDWLQGATLRHYVELMGVRPPDWLNHLRFYLVPVGGTCGSVARHLSQMDQAYAAMFGSDNWAQLCERAAATAAAVSAVTTVNATALTANLADAAGVAKSDIAELVQRIQRYLHAAGPCTQIPIAEAMVNYKDEDSCQIFVPFVSDVRIGYLDTQASLDLEENAGGSNATGSGLGSASASSTAIIPIGSQSSPNMHGVVLSGSPPQQQQSMGRISPPLQTPPSSASSHRERNTSESLSTPSSLQQQTFSGALAAAEAVELQVDYWPLVRPGEGHAKESKGSTSKGSDAGGKNSIKSTFRNLQVWRLPQHAQQLGDMFNGLTVSFATKEKKQKQIMRLGKKKDKERDLEKEQCVEGVARLICSPKQSHPVPLRVYIDGTEWTGVKFFQVSSQWQTHVKNFPIALIGCTPMSCAELS</sequence>